<dbReference type="Proteomes" id="UP000618240">
    <property type="component" value="Unassembled WGS sequence"/>
</dbReference>
<keyword evidence="2" id="KW-1185">Reference proteome</keyword>
<sequence>MKKYFLFFILFSKILFSQNWKEKVFDEVILIKDENVVQSGNVFLIDIPLKITSDQKPVFYNASHIPNELFFDKNVFLPQSNEFILISPDKVYYKSVREFSNKIKGHAEPMKTDKFYFVKRNESKWDSISLNSQNYPKIKFKDRKTSVPPNAIVSYYSEFFGSVCCPRDKKRDFLRDNKNDYFFQELKNNGISVKEMYSCSFGEEGEYGSFYPLKELSTEQKLTFIKKRRDFFQQNPEEYKIFFPGIIDYPNLKLRSLN</sequence>
<accession>A0ABS7ZV56</accession>
<gene>
    <name evidence="1" type="ORF">JI747_000455</name>
</gene>
<name>A0ABS7ZV56_9FLAO</name>
<reference evidence="1 2" key="1">
    <citation type="submission" date="2021-09" db="EMBL/GenBank/DDBJ databases">
        <title>Genome sequencing and assembly of Chryseobacterium sp. RG1.</title>
        <authorList>
            <person name="Chhetri G."/>
        </authorList>
    </citation>
    <scope>NUCLEOTIDE SEQUENCE [LARGE SCALE GENOMIC DNA]</scope>
    <source>
        <strain evidence="1 2">RG1</strain>
    </source>
</reference>
<evidence type="ECO:0000313" key="1">
    <source>
        <dbReference type="EMBL" id="MCA6065624.1"/>
    </source>
</evidence>
<comment type="caution">
    <text evidence="1">The sequence shown here is derived from an EMBL/GenBank/DDBJ whole genome shotgun (WGS) entry which is preliminary data.</text>
</comment>
<dbReference type="EMBL" id="JAERSE020000001">
    <property type="protein sequence ID" value="MCA6065624.1"/>
    <property type="molecule type" value="Genomic_DNA"/>
</dbReference>
<protein>
    <submittedName>
        <fullName evidence="1">Uncharacterized protein</fullName>
    </submittedName>
</protein>
<dbReference type="RefSeq" id="WP_225685496.1">
    <property type="nucleotide sequence ID" value="NZ_JAERSE020000001.1"/>
</dbReference>
<evidence type="ECO:0000313" key="2">
    <source>
        <dbReference type="Proteomes" id="UP000618240"/>
    </source>
</evidence>
<organism evidence="1 2">
    <name type="scientific">Chryseobacterium tagetis</name>
    <dbReference type="NCBI Taxonomy" id="2801334"/>
    <lineage>
        <taxon>Bacteria</taxon>
        <taxon>Pseudomonadati</taxon>
        <taxon>Bacteroidota</taxon>
        <taxon>Flavobacteriia</taxon>
        <taxon>Flavobacteriales</taxon>
        <taxon>Weeksellaceae</taxon>
        <taxon>Chryseobacterium group</taxon>
        <taxon>Chryseobacterium</taxon>
    </lineage>
</organism>
<proteinExistence type="predicted"/>